<name>A0A645C0P7_9ZZZZ</name>
<accession>A0A645C0P7</accession>
<organism evidence="1">
    <name type="scientific">bioreactor metagenome</name>
    <dbReference type="NCBI Taxonomy" id="1076179"/>
    <lineage>
        <taxon>unclassified sequences</taxon>
        <taxon>metagenomes</taxon>
        <taxon>ecological metagenomes</taxon>
    </lineage>
</organism>
<gene>
    <name evidence="1" type="ORF">SDC9_118304</name>
</gene>
<protein>
    <submittedName>
        <fullName evidence="1">Uncharacterized protein</fullName>
    </submittedName>
</protein>
<comment type="caution">
    <text evidence="1">The sequence shown here is derived from an EMBL/GenBank/DDBJ whole genome shotgun (WGS) entry which is preliminary data.</text>
</comment>
<proteinExistence type="predicted"/>
<reference evidence="1" key="1">
    <citation type="submission" date="2019-08" db="EMBL/GenBank/DDBJ databases">
        <authorList>
            <person name="Kucharzyk K."/>
            <person name="Murdoch R.W."/>
            <person name="Higgins S."/>
            <person name="Loffler F."/>
        </authorList>
    </citation>
    <scope>NUCLEOTIDE SEQUENCE</scope>
</reference>
<dbReference type="AlphaFoldDB" id="A0A645C0P7"/>
<dbReference type="EMBL" id="VSSQ01024050">
    <property type="protein sequence ID" value="MPM71340.1"/>
    <property type="molecule type" value="Genomic_DNA"/>
</dbReference>
<evidence type="ECO:0000313" key="1">
    <source>
        <dbReference type="EMBL" id="MPM71340.1"/>
    </source>
</evidence>
<sequence>MALTMYANDFRGQLPGIKENGWAKYIVEYLIDTNCTAAGEIGGASVWVCPSAPEAGKWVANGTKVAYSNTYGFVRGGNYSDNNKNRPGFYSVDSANPAIFWVWNLFRIKDASQQPILIDSVFSLTNQRSAGLAVFYSSATENMPCLRHRGDSSLNMWLADGHVESATRSRLVAEYEANSSVIFGK</sequence>